<sequence length="636" mass="71922">MGCNSFCVPVTVSELHRLPSVAPSFFPNLKLHCSIEFRLGSDECRMGTSSPEKGAERFNEEDGDSLAKKMNLDSYERKEHCAGSSINERGVPHDGIQIMSNDEYASPLMPICNVNEESKFISLETNLMSTSLPVIEAEEILGANETKLGVTDIQTSNDDDKEAGKDVEDYQEQEKDDDVIETIENFVGADDLNLKHRSPLDKRDNDPYSSVEMEYYDKHAAEMCAPNETANGDFRQGPGYPCTDETDLIKEFDYDSMKMKSSDKSEVEACYSGMEPPENGGMVWENSSLQYTEETQNVSPSPERRLSVSAERSPHTIQLPSKGATSPKQGMSSVSSAQKAPSPRPSRRRHSPSPEKPSSGYKRTSRDRSSPSTRRKSSPGRTSKGEPQRRDDSPRRHSSQSPQKIDSPRRRGRSGSRSPIRRRVSPGSRRDHRRSRSRSPIARDRSRRSPRRYSPRRRSPPHSRSRRHSPRRPWSPPANRNTGIGRPGKNLFVAGFSYVTTEKDLERKFSKFGRVTDVRIVRDRRSGDSRGFGFLSLNGMRMPTQPYELWTRPSGTAELYWWRSQRHPLAEVFPVLVFYGEGEVRRHTISLTQVALPKHMTWVKELVHLASMKPCFNITTSNIIPPSLFVLCVSSF</sequence>
<dbReference type="GO" id="GO:0030619">
    <property type="term" value="F:U1 snRNA binding"/>
    <property type="evidence" value="ECO:0007669"/>
    <property type="project" value="TreeGrafter"/>
</dbReference>
<dbReference type="GO" id="GO:0003729">
    <property type="term" value="F:mRNA binding"/>
    <property type="evidence" value="ECO:0007669"/>
    <property type="project" value="TreeGrafter"/>
</dbReference>
<dbReference type="Pfam" id="PF00076">
    <property type="entry name" value="RRM_1"/>
    <property type="match status" value="1"/>
</dbReference>
<keyword evidence="2" id="KW-0539">Nucleus</keyword>
<dbReference type="AlphaFoldDB" id="A0A835UVS3"/>
<dbReference type="InterPro" id="IPR012677">
    <property type="entry name" value="Nucleotide-bd_a/b_plait_sf"/>
</dbReference>
<dbReference type="InterPro" id="IPR051183">
    <property type="entry name" value="U1_U11-U12_snRNP_70-35kDa"/>
</dbReference>
<feature type="region of interest" description="Disordered" evidence="4">
    <location>
        <begin position="151"/>
        <end position="175"/>
    </location>
</feature>
<dbReference type="InterPro" id="IPR000504">
    <property type="entry name" value="RRM_dom"/>
</dbReference>
<feature type="compositionally biased region" description="Polar residues" evidence="4">
    <location>
        <begin position="285"/>
        <end position="300"/>
    </location>
</feature>
<dbReference type="GO" id="GO:0000398">
    <property type="term" value="P:mRNA splicing, via spliceosome"/>
    <property type="evidence" value="ECO:0007669"/>
    <property type="project" value="TreeGrafter"/>
</dbReference>
<feature type="compositionally biased region" description="Basic residues" evidence="4">
    <location>
        <begin position="410"/>
        <end position="437"/>
    </location>
</feature>
<evidence type="ECO:0000259" key="5">
    <source>
        <dbReference type="PROSITE" id="PS50102"/>
    </source>
</evidence>
<evidence type="ECO:0000256" key="4">
    <source>
        <dbReference type="SAM" id="MobiDB-lite"/>
    </source>
</evidence>
<dbReference type="Proteomes" id="UP000639772">
    <property type="component" value="Chromosome 7"/>
</dbReference>
<dbReference type="PANTHER" id="PTHR13952">
    <property type="entry name" value="U1 SMALL NUCLEAR RIBONUCLEOPROTEIN 70 KD"/>
    <property type="match status" value="1"/>
</dbReference>
<dbReference type="EMBL" id="JADCNM010000007">
    <property type="protein sequence ID" value="KAG0475718.1"/>
    <property type="molecule type" value="Genomic_DNA"/>
</dbReference>
<evidence type="ECO:0000256" key="1">
    <source>
        <dbReference type="ARBA" id="ARBA00004123"/>
    </source>
</evidence>
<comment type="caution">
    <text evidence="6">The sequence shown here is derived from an EMBL/GenBank/DDBJ whole genome shotgun (WGS) entry which is preliminary data.</text>
</comment>
<feature type="region of interest" description="Disordered" evidence="4">
    <location>
        <begin position="269"/>
        <end position="489"/>
    </location>
</feature>
<comment type="subcellular location">
    <subcellularLocation>
        <location evidence="1">Nucleus</location>
    </subcellularLocation>
</comment>
<dbReference type="PANTHER" id="PTHR13952:SF9">
    <property type="entry name" value="SERINE_ARGININE REPETITIVE MATRIX PROTEIN 1-LIKE"/>
    <property type="match status" value="1"/>
</dbReference>
<dbReference type="PROSITE" id="PS50102">
    <property type="entry name" value="RRM"/>
    <property type="match status" value="1"/>
</dbReference>
<dbReference type="OrthoDB" id="439808at2759"/>
<dbReference type="GO" id="GO:0005685">
    <property type="term" value="C:U1 snRNP"/>
    <property type="evidence" value="ECO:0007669"/>
    <property type="project" value="TreeGrafter"/>
</dbReference>
<evidence type="ECO:0000256" key="2">
    <source>
        <dbReference type="ARBA" id="ARBA00023242"/>
    </source>
</evidence>
<evidence type="ECO:0000256" key="3">
    <source>
        <dbReference type="PROSITE-ProRule" id="PRU00176"/>
    </source>
</evidence>
<dbReference type="SMART" id="SM00360">
    <property type="entry name" value="RRM"/>
    <property type="match status" value="1"/>
</dbReference>
<proteinExistence type="predicted"/>
<dbReference type="InterPro" id="IPR035979">
    <property type="entry name" value="RBD_domain_sf"/>
</dbReference>
<dbReference type="GO" id="GO:0071011">
    <property type="term" value="C:precatalytic spliceosome"/>
    <property type="evidence" value="ECO:0007669"/>
    <property type="project" value="TreeGrafter"/>
</dbReference>
<protein>
    <recommendedName>
        <fullName evidence="5">RRM domain-containing protein</fullName>
    </recommendedName>
</protein>
<reference evidence="6 7" key="1">
    <citation type="journal article" date="2020" name="Nat. Food">
        <title>A phased Vanilla planifolia genome enables genetic improvement of flavour and production.</title>
        <authorList>
            <person name="Hasing T."/>
            <person name="Tang H."/>
            <person name="Brym M."/>
            <person name="Khazi F."/>
            <person name="Huang T."/>
            <person name="Chambers A.H."/>
        </authorList>
    </citation>
    <scope>NUCLEOTIDE SEQUENCE [LARGE SCALE GENOMIC DNA]</scope>
    <source>
        <tissue evidence="6">Leaf</tissue>
    </source>
</reference>
<feature type="domain" description="RRM" evidence="5">
    <location>
        <begin position="489"/>
        <end position="538"/>
    </location>
</feature>
<dbReference type="GO" id="GO:0071004">
    <property type="term" value="C:U2-type prespliceosome"/>
    <property type="evidence" value="ECO:0007669"/>
    <property type="project" value="TreeGrafter"/>
</dbReference>
<organism evidence="6 7">
    <name type="scientific">Vanilla planifolia</name>
    <name type="common">Vanilla</name>
    <dbReference type="NCBI Taxonomy" id="51239"/>
    <lineage>
        <taxon>Eukaryota</taxon>
        <taxon>Viridiplantae</taxon>
        <taxon>Streptophyta</taxon>
        <taxon>Embryophyta</taxon>
        <taxon>Tracheophyta</taxon>
        <taxon>Spermatophyta</taxon>
        <taxon>Magnoliopsida</taxon>
        <taxon>Liliopsida</taxon>
        <taxon>Asparagales</taxon>
        <taxon>Orchidaceae</taxon>
        <taxon>Vanilloideae</taxon>
        <taxon>Vanilleae</taxon>
        <taxon>Vanilla</taxon>
    </lineage>
</organism>
<dbReference type="Gene3D" id="3.30.70.330">
    <property type="match status" value="1"/>
</dbReference>
<gene>
    <name evidence="6" type="ORF">HPP92_015404</name>
</gene>
<feature type="compositionally biased region" description="Basic residues" evidence="4">
    <location>
        <begin position="445"/>
        <end position="471"/>
    </location>
</feature>
<feature type="compositionally biased region" description="Basic and acidic residues" evidence="4">
    <location>
        <begin position="383"/>
        <end position="395"/>
    </location>
</feature>
<evidence type="ECO:0000313" key="6">
    <source>
        <dbReference type="EMBL" id="KAG0475718.1"/>
    </source>
</evidence>
<evidence type="ECO:0000313" key="7">
    <source>
        <dbReference type="Proteomes" id="UP000639772"/>
    </source>
</evidence>
<feature type="compositionally biased region" description="Polar residues" evidence="4">
    <location>
        <begin position="315"/>
        <end position="339"/>
    </location>
</feature>
<name>A0A835UVS3_VANPL</name>
<accession>A0A835UVS3</accession>
<keyword evidence="3" id="KW-0694">RNA-binding</keyword>
<dbReference type="SUPFAM" id="SSF54928">
    <property type="entry name" value="RNA-binding domain, RBD"/>
    <property type="match status" value="1"/>
</dbReference>